<protein>
    <submittedName>
        <fullName evidence="6">P4Ha_N domain-containing protein</fullName>
    </submittedName>
</protein>
<feature type="domain" description="Prolyl 4-hydroxylase peptide-substrate-binding" evidence="3">
    <location>
        <begin position="168"/>
        <end position="237"/>
    </location>
</feature>
<feature type="domain" description="Prolyl 4-hydroxylase N-terminal" evidence="2">
    <location>
        <begin position="23"/>
        <end position="156"/>
    </location>
</feature>
<dbReference type="Gene3D" id="1.25.40.10">
    <property type="entry name" value="Tetratricopeptide repeat domain"/>
    <property type="match status" value="1"/>
</dbReference>
<reference evidence="6" key="1">
    <citation type="submission" date="2017-02" db="UniProtKB">
        <authorList>
            <consortium name="WormBaseParasite"/>
        </authorList>
    </citation>
    <scope>IDENTIFICATION</scope>
</reference>
<dbReference type="GO" id="GO:0005783">
    <property type="term" value="C:endoplasmic reticulum"/>
    <property type="evidence" value="ECO:0007669"/>
    <property type="project" value="InterPro"/>
</dbReference>
<dbReference type="Pfam" id="PF23558">
    <property type="entry name" value="TPR_P4H"/>
    <property type="match status" value="1"/>
</dbReference>
<name>A0A0N5D9J2_THECL</name>
<dbReference type="InterPro" id="IPR013547">
    <property type="entry name" value="P4H_N"/>
</dbReference>
<dbReference type="AlphaFoldDB" id="A0A0N5D9J2"/>
<evidence type="ECO:0000313" key="5">
    <source>
        <dbReference type="Proteomes" id="UP000276776"/>
    </source>
</evidence>
<evidence type="ECO:0000313" key="4">
    <source>
        <dbReference type="EMBL" id="VDN07459.1"/>
    </source>
</evidence>
<evidence type="ECO:0000259" key="3">
    <source>
        <dbReference type="Pfam" id="PF23558"/>
    </source>
</evidence>
<gene>
    <name evidence="4" type="ORF">TCLT_LOCUS9795</name>
</gene>
<feature type="signal peptide" evidence="1">
    <location>
        <begin position="1"/>
        <end position="18"/>
    </location>
</feature>
<reference evidence="4 5" key="2">
    <citation type="submission" date="2018-11" db="EMBL/GenBank/DDBJ databases">
        <authorList>
            <consortium name="Pathogen Informatics"/>
        </authorList>
    </citation>
    <scope>NUCLEOTIDE SEQUENCE [LARGE SCALE GENOMIC DNA]</scope>
</reference>
<dbReference type="Proteomes" id="UP000276776">
    <property type="component" value="Unassembled WGS sequence"/>
</dbReference>
<evidence type="ECO:0000313" key="6">
    <source>
        <dbReference type="WBParaSite" id="TCLT_0000980601-mRNA-1"/>
    </source>
</evidence>
<dbReference type="EMBL" id="UYYF01004883">
    <property type="protein sequence ID" value="VDN07459.1"/>
    <property type="molecule type" value="Genomic_DNA"/>
</dbReference>
<dbReference type="Gene3D" id="6.10.140.1460">
    <property type="match status" value="1"/>
</dbReference>
<keyword evidence="1" id="KW-0732">Signal</keyword>
<dbReference type="STRING" id="103827.A0A0N5D9J2"/>
<dbReference type="OrthoDB" id="5850448at2759"/>
<dbReference type="Pfam" id="PF08336">
    <property type="entry name" value="P4Ha_N"/>
    <property type="match status" value="1"/>
</dbReference>
<feature type="chain" id="PRO_5043126776" evidence="1">
    <location>
        <begin position="19"/>
        <end position="238"/>
    </location>
</feature>
<dbReference type="FunFam" id="1.25.40.10:FF:000006">
    <property type="entry name" value="Prolyl 4-hydroxylase subunit alpha 2"/>
    <property type="match status" value="1"/>
</dbReference>
<evidence type="ECO:0000259" key="2">
    <source>
        <dbReference type="Pfam" id="PF08336"/>
    </source>
</evidence>
<dbReference type="InterPro" id="IPR011990">
    <property type="entry name" value="TPR-like_helical_dom_sf"/>
</dbReference>
<dbReference type="GO" id="GO:0004656">
    <property type="term" value="F:procollagen-proline 4-dioxygenase activity"/>
    <property type="evidence" value="ECO:0007669"/>
    <property type="project" value="InterPro"/>
</dbReference>
<sequence>MLALVICNTFLLIPVIFADIYSSVASMKALIGAEKDIPVMINSYVEKELQRLDYLKKFAHEISVRNEKAVKDSMEMITHPINAFRLIKEMTTDWSEVINIMRSNSADDFIRNVTQQRAVNSINYPTKEDLSGAAIGLLRLQDTYRMDTKDIADGKILTSRMQTVTLSASDCFEIGRAAYDAYDYYHTILWMQEARERVEQEAVPTASLEDILEYLAFSLYKQGNLKHALLLTDELCRL</sequence>
<organism evidence="6">
    <name type="scientific">Thelazia callipaeda</name>
    <name type="common">Oriental eyeworm</name>
    <name type="synonym">Parasitic nematode</name>
    <dbReference type="NCBI Taxonomy" id="103827"/>
    <lineage>
        <taxon>Eukaryota</taxon>
        <taxon>Metazoa</taxon>
        <taxon>Ecdysozoa</taxon>
        <taxon>Nematoda</taxon>
        <taxon>Chromadorea</taxon>
        <taxon>Rhabditida</taxon>
        <taxon>Spirurina</taxon>
        <taxon>Spiruromorpha</taxon>
        <taxon>Thelazioidea</taxon>
        <taxon>Thelaziidae</taxon>
        <taxon>Thelazia</taxon>
    </lineage>
</organism>
<keyword evidence="5" id="KW-1185">Reference proteome</keyword>
<proteinExistence type="predicted"/>
<dbReference type="WBParaSite" id="TCLT_0000980601-mRNA-1">
    <property type="protein sequence ID" value="TCLT_0000980601-mRNA-1"/>
    <property type="gene ID" value="TCLT_0000980601"/>
</dbReference>
<dbReference type="OMA" id="WKHEIFD"/>
<dbReference type="InterPro" id="IPR059068">
    <property type="entry name" value="TPR_P4H"/>
</dbReference>
<evidence type="ECO:0000256" key="1">
    <source>
        <dbReference type="SAM" id="SignalP"/>
    </source>
</evidence>
<accession>A0A0N5D9J2</accession>